<gene>
    <name evidence="1" type="ORF">FB473_001879</name>
</gene>
<dbReference type="Gene3D" id="1.10.287.1060">
    <property type="entry name" value="ESAT-6-like"/>
    <property type="match status" value="1"/>
</dbReference>
<comment type="caution">
    <text evidence="1">The sequence shown here is derived from an EMBL/GenBank/DDBJ whole genome shotgun (WGS) entry which is preliminary data.</text>
</comment>
<evidence type="ECO:0000313" key="2">
    <source>
        <dbReference type="Proteomes" id="UP000749311"/>
    </source>
</evidence>
<protein>
    <submittedName>
        <fullName evidence="1">Uncharacterized protein YukE</fullName>
    </submittedName>
</protein>
<dbReference type="EMBL" id="JAAMOZ010000001">
    <property type="protein sequence ID" value="NIH57234.1"/>
    <property type="molecule type" value="Genomic_DNA"/>
</dbReference>
<dbReference type="SUPFAM" id="SSF140453">
    <property type="entry name" value="EsxAB dimer-like"/>
    <property type="match status" value="1"/>
</dbReference>
<organism evidence="1 2">
    <name type="scientific">Brooklawnia cerclae</name>
    <dbReference type="NCBI Taxonomy" id="349934"/>
    <lineage>
        <taxon>Bacteria</taxon>
        <taxon>Bacillati</taxon>
        <taxon>Actinomycetota</taxon>
        <taxon>Actinomycetes</taxon>
        <taxon>Propionibacteriales</taxon>
        <taxon>Propionibacteriaceae</taxon>
        <taxon>Brooklawnia</taxon>
    </lineage>
</organism>
<proteinExistence type="predicted"/>
<dbReference type="InterPro" id="IPR036689">
    <property type="entry name" value="ESAT-6-like_sf"/>
</dbReference>
<keyword evidence="2" id="KW-1185">Reference proteome</keyword>
<dbReference type="Pfam" id="PF06013">
    <property type="entry name" value="WXG100"/>
    <property type="match status" value="1"/>
</dbReference>
<dbReference type="Proteomes" id="UP000749311">
    <property type="component" value="Unassembled WGS sequence"/>
</dbReference>
<sequence length="219" mass="24018">MGADELDLVATLKQWRDDMSPEVRMVFDVNDTFTRLLGLAMRLSSDPEALRSAAEQQATIARRMEELARQMDGMGARVSDWDGAARRAFDDTVTTLGSRAGELAELGTQGSHLLSTAGQGFQENDRLLADLVRDSIDYAERSLQIAKTLSGLTGGASLSTWTANNVRQVTCLVEQLRQATERVGVLFAQVTSLVTQLTDTADELRDNLADVEQRLSDDH</sequence>
<dbReference type="InterPro" id="IPR010310">
    <property type="entry name" value="T7SS_ESAT-6-like"/>
</dbReference>
<dbReference type="RefSeq" id="WP_167166762.1">
    <property type="nucleotide sequence ID" value="NZ_BAAAOO010000008.1"/>
</dbReference>
<evidence type="ECO:0000313" key="1">
    <source>
        <dbReference type="EMBL" id="NIH57234.1"/>
    </source>
</evidence>
<reference evidence="1 2" key="1">
    <citation type="submission" date="2020-02" db="EMBL/GenBank/DDBJ databases">
        <title>Sequencing the genomes of 1000 actinobacteria strains.</title>
        <authorList>
            <person name="Klenk H.-P."/>
        </authorList>
    </citation>
    <scope>NUCLEOTIDE SEQUENCE [LARGE SCALE GENOMIC DNA]</scope>
    <source>
        <strain evidence="1 2">DSM 19609</strain>
    </source>
</reference>
<name>A0ABX0SFX6_9ACTN</name>
<accession>A0ABX0SFX6</accession>